<feature type="chain" id="PRO_5034826677" evidence="1">
    <location>
        <begin position="18"/>
        <end position="340"/>
    </location>
</feature>
<dbReference type="Proteomes" id="UP001652626">
    <property type="component" value="Chromosome 22"/>
</dbReference>
<dbReference type="GeneID" id="113397650"/>
<proteinExistence type="predicted"/>
<reference evidence="3" key="1">
    <citation type="submission" date="2025-08" db="UniProtKB">
        <authorList>
            <consortium name="RefSeq"/>
        </authorList>
    </citation>
    <scope>IDENTIFICATION</scope>
    <source>
        <tissue evidence="3">Whole body</tissue>
    </source>
</reference>
<sequence length="340" mass="39978">MFLWFLAVFFCCGLCESEEGDLSYSLNIGNAIDVFANYGDLSQVTQVVSANYEEGDNVVETELFHEKNIRVFENVTSKETPGDPGIDMNILLCESFEDLLAKYFQNFKIEGTEIPWKAFLGDWIQDEIMRTFGMEFDLERDNCCYVLVKLSKTHKTVKMNVDNNIRSKEYVRREINSLNASDSTAVRRFMKSYGTHYIDSFVTGNFIYQVFKYKRPGYNLLKAYIKVREQRKSNFGNLRFYFSSYFLKQVGEIRIASGNKRIERWARNNLLDSQYLYSRPSLLRVHYNPILAYKLNEMLDNEALLGLNLKILGPLFKDRYKREKYREIVENDMKLWEVNA</sequence>
<evidence type="ECO:0000313" key="2">
    <source>
        <dbReference type="Proteomes" id="UP001652626"/>
    </source>
</evidence>
<keyword evidence="1" id="KW-0732">Signal</keyword>
<evidence type="ECO:0000313" key="3">
    <source>
        <dbReference type="RefSeq" id="XP_026491855.1"/>
    </source>
</evidence>
<dbReference type="OMA" id="QYLYSRP"/>
<keyword evidence="2" id="KW-1185">Reference proteome</keyword>
<evidence type="ECO:0000256" key="1">
    <source>
        <dbReference type="SAM" id="SignalP"/>
    </source>
</evidence>
<dbReference type="AlphaFoldDB" id="A0A8B8I4E3"/>
<gene>
    <name evidence="3" type="primary">LOC113397650</name>
</gene>
<dbReference type="RefSeq" id="XP_026491855.1">
    <property type="nucleotide sequence ID" value="XM_026636070.2"/>
</dbReference>
<feature type="signal peptide" evidence="1">
    <location>
        <begin position="1"/>
        <end position="17"/>
    </location>
</feature>
<organism evidence="2 3">
    <name type="scientific">Vanessa tameamea</name>
    <name type="common">Kamehameha butterfly</name>
    <dbReference type="NCBI Taxonomy" id="334116"/>
    <lineage>
        <taxon>Eukaryota</taxon>
        <taxon>Metazoa</taxon>
        <taxon>Ecdysozoa</taxon>
        <taxon>Arthropoda</taxon>
        <taxon>Hexapoda</taxon>
        <taxon>Insecta</taxon>
        <taxon>Pterygota</taxon>
        <taxon>Neoptera</taxon>
        <taxon>Endopterygota</taxon>
        <taxon>Lepidoptera</taxon>
        <taxon>Glossata</taxon>
        <taxon>Ditrysia</taxon>
        <taxon>Papilionoidea</taxon>
        <taxon>Nymphalidae</taxon>
        <taxon>Nymphalinae</taxon>
        <taxon>Vanessa</taxon>
    </lineage>
</organism>
<protein>
    <submittedName>
        <fullName evidence="3">Torso-like protein</fullName>
    </submittedName>
</protein>
<accession>A0A8B8I4E3</accession>
<name>A0A8B8I4E3_VANTA</name>
<dbReference type="OrthoDB" id="10060229at2759"/>